<dbReference type="KEGG" id="aqu:105313801"/>
<dbReference type="InterPro" id="IPR017452">
    <property type="entry name" value="GPCR_Rhodpsn_7TM"/>
</dbReference>
<dbReference type="Pfam" id="PF00001">
    <property type="entry name" value="7tm_1"/>
    <property type="match status" value="1"/>
</dbReference>
<evidence type="ECO:0000256" key="8">
    <source>
        <dbReference type="SAM" id="Phobius"/>
    </source>
</evidence>
<feature type="transmembrane region" description="Helical" evidence="8">
    <location>
        <begin position="108"/>
        <end position="129"/>
    </location>
</feature>
<evidence type="ECO:0000313" key="10">
    <source>
        <dbReference type="EnsemblMetazoa" id="Aqu2.1.23877_001"/>
    </source>
</evidence>
<keyword evidence="4" id="KW-0297">G-protein coupled receptor</keyword>
<reference evidence="11" key="1">
    <citation type="journal article" date="2010" name="Nature">
        <title>The Amphimedon queenslandica genome and the evolution of animal complexity.</title>
        <authorList>
            <person name="Srivastava M."/>
            <person name="Simakov O."/>
            <person name="Chapman J."/>
            <person name="Fahey B."/>
            <person name="Gauthier M.E."/>
            <person name="Mitros T."/>
            <person name="Richards G.S."/>
            <person name="Conaco C."/>
            <person name="Dacre M."/>
            <person name="Hellsten U."/>
            <person name="Larroux C."/>
            <person name="Putnam N.H."/>
            <person name="Stanke M."/>
            <person name="Adamska M."/>
            <person name="Darling A."/>
            <person name="Degnan S.M."/>
            <person name="Oakley T.H."/>
            <person name="Plachetzki D.C."/>
            <person name="Zhai Y."/>
            <person name="Adamski M."/>
            <person name="Calcino A."/>
            <person name="Cummins S.F."/>
            <person name="Goodstein D.M."/>
            <person name="Harris C."/>
            <person name="Jackson D.J."/>
            <person name="Leys S.P."/>
            <person name="Shu S."/>
            <person name="Woodcroft B.J."/>
            <person name="Vervoort M."/>
            <person name="Kosik K.S."/>
            <person name="Manning G."/>
            <person name="Degnan B.M."/>
            <person name="Rokhsar D.S."/>
        </authorList>
    </citation>
    <scope>NUCLEOTIDE SEQUENCE [LARGE SCALE GENOMIC DNA]</scope>
</reference>
<keyword evidence="5 8" id="KW-0472">Membrane</keyword>
<dbReference type="FunCoup" id="A0A1X7U7H0">
    <property type="interactions" value="198"/>
</dbReference>
<sequence length="346" mass="39232">MDYEDDETLFILEENYNFTLNPLINGPALASIVGLELFAGFITNSLLLALTVFQWKNWKLPSTVFLTNLLLCNLLLVLLVMPFTIITGATGEWVFGRNPVEKRTVCRIIAFIFWYGITVFTFGLVILSFDRFFYVVKAVAYKNRMTIKKAVTIVIATWVAGGALNITPFFGMGKYSFIACCGVCVPRWAGEPEYIVYILIIYVTCILSIVVTSIWTCIFTRRFLGKDERRTRFVSQNTRSHLYATKNQRLLGLFGMTVLVHLLCYLPGISSSFLELFIPVPVQLYTTMYVAFLMAATLGPLVQSFFRRDIRETLSQLCGEKFKVFAVNRSFISSSSIKVNTNSTCL</sequence>
<keyword evidence="11" id="KW-1185">Reference proteome</keyword>
<dbReference type="InterPro" id="IPR050125">
    <property type="entry name" value="GPCR_opsins"/>
</dbReference>
<dbReference type="EnsemblMetazoa" id="Aqu2.1.23877_001">
    <property type="protein sequence ID" value="Aqu2.1.23877_001"/>
    <property type="gene ID" value="Aqu2.1.23877"/>
</dbReference>
<dbReference type="GO" id="GO:0016020">
    <property type="term" value="C:membrane"/>
    <property type="evidence" value="ECO:0007669"/>
    <property type="project" value="UniProtKB-SubCell"/>
</dbReference>
<evidence type="ECO:0000256" key="2">
    <source>
        <dbReference type="ARBA" id="ARBA00022692"/>
    </source>
</evidence>
<dbReference type="STRING" id="400682.A0A1X7U7H0"/>
<evidence type="ECO:0000256" key="5">
    <source>
        <dbReference type="ARBA" id="ARBA00023136"/>
    </source>
</evidence>
<keyword evidence="2 8" id="KW-0812">Transmembrane</keyword>
<feature type="transmembrane region" description="Helical" evidence="8">
    <location>
        <begin position="150"/>
        <end position="170"/>
    </location>
</feature>
<evidence type="ECO:0000259" key="9">
    <source>
        <dbReference type="PROSITE" id="PS50262"/>
    </source>
</evidence>
<dbReference type="InParanoid" id="A0A1X7U7H0"/>
<evidence type="ECO:0000256" key="3">
    <source>
        <dbReference type="ARBA" id="ARBA00022989"/>
    </source>
</evidence>
<dbReference type="SUPFAM" id="SSF81321">
    <property type="entry name" value="Family A G protein-coupled receptor-like"/>
    <property type="match status" value="1"/>
</dbReference>
<keyword evidence="3 8" id="KW-1133">Transmembrane helix</keyword>
<evidence type="ECO:0000313" key="11">
    <source>
        <dbReference type="Proteomes" id="UP000007879"/>
    </source>
</evidence>
<keyword evidence="6" id="KW-0675">Receptor</keyword>
<comment type="subcellular location">
    <subcellularLocation>
        <location evidence="1">Membrane</location>
        <topology evidence="1">Multi-pass membrane protein</topology>
    </subcellularLocation>
</comment>
<dbReference type="OrthoDB" id="10071887at2759"/>
<evidence type="ECO:0000256" key="4">
    <source>
        <dbReference type="ARBA" id="ARBA00023040"/>
    </source>
</evidence>
<keyword evidence="7" id="KW-0807">Transducer</keyword>
<name>A0A1X7U7H0_AMPQE</name>
<feature type="transmembrane region" description="Helical" evidence="8">
    <location>
        <begin position="250"/>
        <end position="270"/>
    </location>
</feature>
<dbReference type="CDD" id="cd00637">
    <property type="entry name" value="7tm_classA_rhodopsin-like"/>
    <property type="match status" value="1"/>
</dbReference>
<gene>
    <name evidence="10" type="primary">105313801</name>
</gene>
<feature type="transmembrane region" description="Helical" evidence="8">
    <location>
        <begin position="28"/>
        <end position="53"/>
    </location>
</feature>
<feature type="transmembrane region" description="Helical" evidence="8">
    <location>
        <begin position="194"/>
        <end position="220"/>
    </location>
</feature>
<dbReference type="Proteomes" id="UP000007879">
    <property type="component" value="Unassembled WGS sequence"/>
</dbReference>
<dbReference type="PRINTS" id="PR00237">
    <property type="entry name" value="GPCRRHODOPSN"/>
</dbReference>
<dbReference type="Gene3D" id="1.20.1070.10">
    <property type="entry name" value="Rhodopsin 7-helix transmembrane proteins"/>
    <property type="match status" value="1"/>
</dbReference>
<dbReference type="EnsemblMetazoa" id="XM_011407523.2">
    <property type="protein sequence ID" value="XP_011405825.1"/>
    <property type="gene ID" value="LOC105313801"/>
</dbReference>
<protein>
    <recommendedName>
        <fullName evidence="9">G-protein coupled receptors family 1 profile domain-containing protein</fullName>
    </recommendedName>
</protein>
<organism evidence="10">
    <name type="scientific">Amphimedon queenslandica</name>
    <name type="common">Sponge</name>
    <dbReference type="NCBI Taxonomy" id="400682"/>
    <lineage>
        <taxon>Eukaryota</taxon>
        <taxon>Metazoa</taxon>
        <taxon>Porifera</taxon>
        <taxon>Demospongiae</taxon>
        <taxon>Heteroscleromorpha</taxon>
        <taxon>Haplosclerida</taxon>
        <taxon>Niphatidae</taxon>
        <taxon>Amphimedon</taxon>
    </lineage>
</organism>
<dbReference type="GO" id="GO:0004930">
    <property type="term" value="F:G protein-coupled receptor activity"/>
    <property type="evidence" value="ECO:0007669"/>
    <property type="project" value="UniProtKB-KW"/>
</dbReference>
<feature type="transmembrane region" description="Helical" evidence="8">
    <location>
        <begin position="65"/>
        <end position="88"/>
    </location>
</feature>
<reference evidence="10" key="2">
    <citation type="submission" date="2017-05" db="UniProtKB">
        <authorList>
            <consortium name="EnsemblMetazoa"/>
        </authorList>
    </citation>
    <scope>IDENTIFICATION</scope>
</reference>
<dbReference type="OMA" id="ICWITIL"/>
<dbReference type="InterPro" id="IPR000276">
    <property type="entry name" value="GPCR_Rhodpsn"/>
</dbReference>
<evidence type="ECO:0000256" key="7">
    <source>
        <dbReference type="ARBA" id="ARBA00023224"/>
    </source>
</evidence>
<accession>A0A1X7U7H0</accession>
<evidence type="ECO:0000256" key="1">
    <source>
        <dbReference type="ARBA" id="ARBA00004141"/>
    </source>
</evidence>
<dbReference type="AlphaFoldDB" id="A0A1X7U7H0"/>
<evidence type="ECO:0000256" key="6">
    <source>
        <dbReference type="ARBA" id="ARBA00023170"/>
    </source>
</evidence>
<dbReference type="eggNOG" id="KOG3656">
    <property type="taxonomic scope" value="Eukaryota"/>
</dbReference>
<feature type="domain" description="G-protein coupled receptors family 1 profile" evidence="9">
    <location>
        <begin position="43"/>
        <end position="303"/>
    </location>
</feature>
<dbReference type="PROSITE" id="PS50262">
    <property type="entry name" value="G_PROTEIN_RECEP_F1_2"/>
    <property type="match status" value="1"/>
</dbReference>
<dbReference type="EnsemblMetazoa" id="XM_020000123.1">
    <property type="protein sequence ID" value="XP_019855682.1"/>
    <property type="gene ID" value="LOC105313801"/>
</dbReference>
<dbReference type="PANTHER" id="PTHR24240">
    <property type="entry name" value="OPSIN"/>
    <property type="match status" value="1"/>
</dbReference>
<feature type="transmembrane region" description="Helical" evidence="8">
    <location>
        <begin position="282"/>
        <end position="302"/>
    </location>
</feature>
<proteinExistence type="predicted"/>